<dbReference type="AlphaFoldDB" id="A0A238BRC3"/>
<proteinExistence type="predicted"/>
<dbReference type="OrthoDB" id="7754674at2759"/>
<sequence>MSNNTIIAVERSSQNDTFLPQHTASCVSQAVIYRAPIIQNICIILMMIAYSAYLHDVNTSLAIYFRTGASLESISDIVVRYGGICLRTGSPPCDGKLCMTAEIRKVAFHRRYMDEGCIHGYDFAIIELETDLMFDTSTSAICLPNSSFDLNFAENLFDYGFGENEKGEMMSRLNYGSAKILGVAKHRDFIRAGPIYKPKNATHHHGICAGDSGAGLQGYFKHRAFLLGIHSFSSMNCYDGTPFTMTDVRRYAKLICHLTGICYHLSSWI</sequence>
<evidence type="ECO:0000313" key="3">
    <source>
        <dbReference type="Proteomes" id="UP000242913"/>
    </source>
</evidence>
<dbReference type="InterPro" id="IPR009003">
    <property type="entry name" value="Peptidase_S1_PA"/>
</dbReference>
<evidence type="ECO:0000313" key="2">
    <source>
        <dbReference type="EMBL" id="OZC07544.1"/>
    </source>
</evidence>
<dbReference type="EMBL" id="KZ270029">
    <property type="protein sequence ID" value="OZC07544.1"/>
    <property type="molecule type" value="Genomic_DNA"/>
</dbReference>
<dbReference type="SUPFAM" id="SSF50494">
    <property type="entry name" value="Trypsin-like serine proteases"/>
    <property type="match status" value="1"/>
</dbReference>
<evidence type="ECO:0000259" key="1">
    <source>
        <dbReference type="PROSITE" id="PS50240"/>
    </source>
</evidence>
<dbReference type="InterPro" id="IPR001254">
    <property type="entry name" value="Trypsin_dom"/>
</dbReference>
<dbReference type="SMART" id="SM00020">
    <property type="entry name" value="Tryp_SPc"/>
    <property type="match status" value="1"/>
</dbReference>
<dbReference type="InterPro" id="IPR051333">
    <property type="entry name" value="CLIP_Serine_Protease"/>
</dbReference>
<dbReference type="PROSITE" id="PS50240">
    <property type="entry name" value="TRYPSIN_DOM"/>
    <property type="match status" value="1"/>
</dbReference>
<dbReference type="InterPro" id="IPR043504">
    <property type="entry name" value="Peptidase_S1_PA_chymotrypsin"/>
</dbReference>
<dbReference type="Pfam" id="PF00089">
    <property type="entry name" value="Trypsin"/>
    <property type="match status" value="1"/>
</dbReference>
<reference evidence="2 3" key="1">
    <citation type="submission" date="2015-12" db="EMBL/GenBank/DDBJ databases">
        <title>Draft genome of the nematode, Onchocerca flexuosa.</title>
        <authorList>
            <person name="Mitreva M."/>
        </authorList>
    </citation>
    <scope>NUCLEOTIDE SEQUENCE [LARGE SCALE GENOMIC DNA]</scope>
    <source>
        <strain evidence="2">Red Deer</strain>
    </source>
</reference>
<protein>
    <recommendedName>
        <fullName evidence="1">Peptidase S1 domain-containing protein</fullName>
    </recommendedName>
</protein>
<name>A0A238BRC3_9BILA</name>
<accession>A0A238BRC3</accession>
<dbReference type="PANTHER" id="PTHR24260">
    <property type="match status" value="1"/>
</dbReference>
<dbReference type="PANTHER" id="PTHR24260:SF136">
    <property type="entry name" value="GH08193P-RELATED"/>
    <property type="match status" value="1"/>
</dbReference>
<feature type="domain" description="Peptidase S1" evidence="1">
    <location>
        <begin position="37"/>
        <end position="269"/>
    </location>
</feature>
<dbReference type="Gene3D" id="2.40.10.10">
    <property type="entry name" value="Trypsin-like serine proteases"/>
    <property type="match status" value="1"/>
</dbReference>
<dbReference type="GO" id="GO:0004252">
    <property type="term" value="F:serine-type endopeptidase activity"/>
    <property type="evidence" value="ECO:0007669"/>
    <property type="project" value="InterPro"/>
</dbReference>
<gene>
    <name evidence="2" type="ORF">X798_05475</name>
</gene>
<organism evidence="2 3">
    <name type="scientific">Onchocerca flexuosa</name>
    <dbReference type="NCBI Taxonomy" id="387005"/>
    <lineage>
        <taxon>Eukaryota</taxon>
        <taxon>Metazoa</taxon>
        <taxon>Ecdysozoa</taxon>
        <taxon>Nematoda</taxon>
        <taxon>Chromadorea</taxon>
        <taxon>Rhabditida</taxon>
        <taxon>Spirurina</taxon>
        <taxon>Spiruromorpha</taxon>
        <taxon>Filarioidea</taxon>
        <taxon>Onchocercidae</taxon>
        <taxon>Onchocerca</taxon>
    </lineage>
</organism>
<dbReference type="Proteomes" id="UP000242913">
    <property type="component" value="Unassembled WGS sequence"/>
</dbReference>
<keyword evidence="3" id="KW-1185">Reference proteome</keyword>
<dbReference type="GO" id="GO:0006508">
    <property type="term" value="P:proteolysis"/>
    <property type="evidence" value="ECO:0007669"/>
    <property type="project" value="InterPro"/>
</dbReference>